<dbReference type="Proteomes" id="UP000636755">
    <property type="component" value="Unassembled WGS sequence"/>
</dbReference>
<feature type="signal peptide" evidence="1">
    <location>
        <begin position="1"/>
        <end position="22"/>
    </location>
</feature>
<accession>A0ABR7HHI4</accession>
<dbReference type="PROSITE" id="PS51257">
    <property type="entry name" value="PROKAR_LIPOPROTEIN"/>
    <property type="match status" value="1"/>
</dbReference>
<dbReference type="InterPro" id="IPR040984">
    <property type="entry name" value="DUF5640"/>
</dbReference>
<comment type="caution">
    <text evidence="3">The sequence shown here is derived from an EMBL/GenBank/DDBJ whole genome shotgun (WGS) entry which is preliminary data.</text>
</comment>
<keyword evidence="4" id="KW-1185">Reference proteome</keyword>
<reference evidence="3 4" key="1">
    <citation type="submission" date="2020-08" db="EMBL/GenBank/DDBJ databases">
        <title>Genome public.</title>
        <authorList>
            <person name="Liu C."/>
            <person name="Sun Q."/>
        </authorList>
    </citation>
    <scope>NUCLEOTIDE SEQUENCE [LARGE SCALE GENOMIC DNA]</scope>
    <source>
        <strain evidence="3 4">NSJ-71</strain>
    </source>
</reference>
<evidence type="ECO:0000256" key="1">
    <source>
        <dbReference type="SAM" id="SignalP"/>
    </source>
</evidence>
<sequence>MKLTNFKSVCVLALVVLFFAFSCGCRNNQDISSQIEVTSDELIGIWKLDSVTKYTFDGRGNGKMAVSDSEYEFNYTINNDEIKIDFVSESAQDSTYEFIIDENKLTLLSKDKNKGTFELTKEN</sequence>
<dbReference type="Pfam" id="PF18692">
    <property type="entry name" value="DUF5640"/>
    <property type="match status" value="1"/>
</dbReference>
<proteinExistence type="predicted"/>
<evidence type="ECO:0000313" key="3">
    <source>
        <dbReference type="EMBL" id="MBC5726958.1"/>
    </source>
</evidence>
<feature type="domain" description="DUF5640" evidence="2">
    <location>
        <begin position="40"/>
        <end position="120"/>
    </location>
</feature>
<name>A0ABR7HHI4_9FIRM</name>
<gene>
    <name evidence="3" type="ORF">H8R91_00160</name>
</gene>
<protein>
    <recommendedName>
        <fullName evidence="2">DUF5640 domain-containing protein</fullName>
    </recommendedName>
</protein>
<evidence type="ECO:0000313" key="4">
    <source>
        <dbReference type="Proteomes" id="UP000636755"/>
    </source>
</evidence>
<keyword evidence="1" id="KW-0732">Signal</keyword>
<organism evidence="3 4">
    <name type="scientific">Ruminococcus intestinalis</name>
    <dbReference type="NCBI Taxonomy" id="2763066"/>
    <lineage>
        <taxon>Bacteria</taxon>
        <taxon>Bacillati</taxon>
        <taxon>Bacillota</taxon>
        <taxon>Clostridia</taxon>
        <taxon>Eubacteriales</taxon>
        <taxon>Oscillospiraceae</taxon>
        <taxon>Ruminococcus</taxon>
    </lineage>
</organism>
<dbReference type="EMBL" id="JACOPS010000001">
    <property type="protein sequence ID" value="MBC5726958.1"/>
    <property type="molecule type" value="Genomic_DNA"/>
</dbReference>
<feature type="chain" id="PRO_5046541203" description="DUF5640 domain-containing protein" evidence="1">
    <location>
        <begin position="23"/>
        <end position="123"/>
    </location>
</feature>
<evidence type="ECO:0000259" key="2">
    <source>
        <dbReference type="Pfam" id="PF18692"/>
    </source>
</evidence>
<dbReference type="RefSeq" id="WP_117705848.1">
    <property type="nucleotide sequence ID" value="NZ_JACOPS010000001.1"/>
</dbReference>